<keyword evidence="6" id="KW-0813">Transport</keyword>
<dbReference type="GO" id="GO:0055085">
    <property type="term" value="P:transmembrane transport"/>
    <property type="evidence" value="ECO:0007669"/>
    <property type="project" value="InterPro"/>
</dbReference>
<evidence type="ECO:0000256" key="4">
    <source>
        <dbReference type="ARBA" id="ARBA00022989"/>
    </source>
</evidence>
<dbReference type="SUPFAM" id="SSF81345">
    <property type="entry name" value="ABC transporter involved in vitamin B12 uptake, BtuC"/>
    <property type="match status" value="1"/>
</dbReference>
<dbReference type="PANTHER" id="PTHR30477:SF0">
    <property type="entry name" value="METAL TRANSPORT SYSTEM MEMBRANE PROTEIN TM_0125-RELATED"/>
    <property type="match status" value="1"/>
</dbReference>
<evidence type="ECO:0000256" key="1">
    <source>
        <dbReference type="ARBA" id="ARBA00004141"/>
    </source>
</evidence>
<comment type="subcellular location">
    <subcellularLocation>
        <location evidence="6">Cell membrane</location>
        <topology evidence="6">Multi-pass membrane protein</topology>
    </subcellularLocation>
    <subcellularLocation>
        <location evidence="1">Membrane</location>
        <topology evidence="1">Multi-pass membrane protein</topology>
    </subcellularLocation>
</comment>
<evidence type="ECO:0000256" key="7">
    <source>
        <dbReference type="SAM" id="Phobius"/>
    </source>
</evidence>
<feature type="transmembrane region" description="Helical" evidence="7">
    <location>
        <begin position="128"/>
        <end position="147"/>
    </location>
</feature>
<dbReference type="PANTHER" id="PTHR30477">
    <property type="entry name" value="ABC-TRANSPORTER METAL-BINDING PROTEIN"/>
    <property type="match status" value="1"/>
</dbReference>
<feature type="transmembrane region" description="Helical" evidence="7">
    <location>
        <begin position="6"/>
        <end position="29"/>
    </location>
</feature>
<reference evidence="9 11" key="2">
    <citation type="submission" date="2020-04" db="EMBL/GenBank/DDBJ databases">
        <authorList>
            <person name="Hitch T.C.A."/>
            <person name="Wylensek D."/>
            <person name="Clavel T."/>
        </authorList>
    </citation>
    <scope>NUCLEOTIDE SEQUENCE [LARGE SCALE GENOMIC DNA]</scope>
    <source>
        <strain evidence="9 11">WCA-386-APC-2A</strain>
    </source>
</reference>
<evidence type="ECO:0000313" key="10">
    <source>
        <dbReference type="Proteomes" id="UP000238358"/>
    </source>
</evidence>
<reference evidence="8 10" key="1">
    <citation type="journal article" date="2018" name="Genome Announc.">
        <title>Complete genomes of two Megasphaera elsdenii strains, NCIMB 702410 and ATCC 25940.</title>
        <authorList>
            <person name="Hatmaker E.A."/>
            <person name="O'Dell K."/>
            <person name="Riley L.A."/>
            <person name="Klingeman D.M."/>
            <person name="Guss A.M."/>
        </authorList>
    </citation>
    <scope>NUCLEOTIDE SEQUENCE [LARGE SCALE GENOMIC DNA]</scope>
    <source>
        <strain evidence="8 10">NCIMB702410</strain>
    </source>
</reference>
<dbReference type="EMBL" id="CP027569">
    <property type="protein sequence ID" value="AVO27201.1"/>
    <property type="molecule type" value="Genomic_DNA"/>
</dbReference>
<dbReference type="OrthoDB" id="9798540at2"/>
<sequence length="272" mass="29574">MFEYAFMQNAFIVALLISIVCPLIGIFLVLRRYSMIGDALSHASLAGVAVGLLFDWNPVLSAFGLTSFFGILIEVLRRRFRRYAELILVIILSLSVGIAITIISAGLVHTNVESFLFGSILTVSTGDVYSVVALSVISLAVIAKLYPQLVMLTFDEDGAQIAGVRSKLINYVFAVLVAATISVSIRIVGILVISSLIALPVATALQLRKGFRRTLIYSVVFSFIDILSGLLLSYYIDAAPGGVTALTSVAMLLLVIVYKECVFSLQEKRRRP</sequence>
<dbReference type="Gene3D" id="1.10.3470.10">
    <property type="entry name" value="ABC transporter involved in vitamin B12 uptake, BtuC"/>
    <property type="match status" value="1"/>
</dbReference>
<keyword evidence="5 7" id="KW-0472">Membrane</keyword>
<feature type="transmembrane region" description="Helical" evidence="7">
    <location>
        <begin position="214"/>
        <end position="236"/>
    </location>
</feature>
<dbReference type="GO" id="GO:0010043">
    <property type="term" value="P:response to zinc ion"/>
    <property type="evidence" value="ECO:0007669"/>
    <property type="project" value="TreeGrafter"/>
</dbReference>
<keyword evidence="4 7" id="KW-1133">Transmembrane helix</keyword>
<evidence type="ECO:0000313" key="8">
    <source>
        <dbReference type="EMBL" id="AVO27201.1"/>
    </source>
</evidence>
<evidence type="ECO:0000313" key="9">
    <source>
        <dbReference type="EMBL" id="NMK38588.1"/>
    </source>
</evidence>
<feature type="transmembrane region" description="Helical" evidence="7">
    <location>
        <begin position="83"/>
        <end position="108"/>
    </location>
</feature>
<proteinExistence type="inferred from homology"/>
<evidence type="ECO:0000256" key="5">
    <source>
        <dbReference type="ARBA" id="ARBA00023136"/>
    </source>
</evidence>
<evidence type="ECO:0000256" key="3">
    <source>
        <dbReference type="ARBA" id="ARBA00022692"/>
    </source>
</evidence>
<dbReference type="Proteomes" id="UP000536773">
    <property type="component" value="Unassembled WGS sequence"/>
</dbReference>
<feature type="transmembrane region" description="Helical" evidence="7">
    <location>
        <begin position="168"/>
        <end position="185"/>
    </location>
</feature>
<feature type="transmembrane region" description="Helical" evidence="7">
    <location>
        <begin position="60"/>
        <end position="76"/>
    </location>
</feature>
<evidence type="ECO:0000256" key="2">
    <source>
        <dbReference type="ARBA" id="ARBA00008034"/>
    </source>
</evidence>
<gene>
    <name evidence="8" type="ORF">C6Y28_06075</name>
    <name evidence="9" type="ORF">HG933_04200</name>
</gene>
<dbReference type="Proteomes" id="UP000238358">
    <property type="component" value="Chromosome"/>
</dbReference>
<evidence type="ECO:0000256" key="6">
    <source>
        <dbReference type="RuleBase" id="RU003943"/>
    </source>
</evidence>
<dbReference type="AlphaFoldDB" id="A0A1M6T863"/>
<keyword evidence="3 6" id="KW-0812">Transmembrane</keyword>
<dbReference type="EMBL" id="JABBJH010000004">
    <property type="protein sequence ID" value="NMK38588.1"/>
    <property type="molecule type" value="Genomic_DNA"/>
</dbReference>
<dbReference type="RefSeq" id="WP_014015689.1">
    <property type="nucleotide sequence ID" value="NZ_AP031433.1"/>
</dbReference>
<dbReference type="GeneID" id="97491679"/>
<organism evidence="9 11">
    <name type="scientific">Megasphaera elsdenii</name>
    <dbReference type="NCBI Taxonomy" id="907"/>
    <lineage>
        <taxon>Bacteria</taxon>
        <taxon>Bacillati</taxon>
        <taxon>Bacillota</taxon>
        <taxon>Negativicutes</taxon>
        <taxon>Veillonellales</taxon>
        <taxon>Veillonellaceae</taxon>
        <taxon>Megasphaera</taxon>
    </lineage>
</organism>
<dbReference type="Pfam" id="PF00950">
    <property type="entry name" value="ABC-3"/>
    <property type="match status" value="1"/>
</dbReference>
<dbReference type="InterPro" id="IPR001626">
    <property type="entry name" value="ABC_TroCD"/>
</dbReference>
<protein>
    <submittedName>
        <fullName evidence="9">Metal ABC transporter permease</fullName>
    </submittedName>
</protein>
<feature type="transmembrane region" description="Helical" evidence="7">
    <location>
        <begin position="242"/>
        <end position="262"/>
    </location>
</feature>
<comment type="similarity">
    <text evidence="2 6">Belongs to the ABC-3 integral membrane protein family.</text>
</comment>
<accession>A0A1M6T863</accession>
<dbReference type="GO" id="GO:0043190">
    <property type="term" value="C:ATP-binding cassette (ABC) transporter complex"/>
    <property type="evidence" value="ECO:0007669"/>
    <property type="project" value="InterPro"/>
</dbReference>
<evidence type="ECO:0000313" key="11">
    <source>
        <dbReference type="Proteomes" id="UP000536773"/>
    </source>
</evidence>
<dbReference type="CDD" id="cd06550">
    <property type="entry name" value="TM_ABC_iron-siderophores_like"/>
    <property type="match status" value="1"/>
</dbReference>
<feature type="transmembrane region" description="Helical" evidence="7">
    <location>
        <begin position="191"/>
        <end position="207"/>
    </location>
</feature>
<dbReference type="InterPro" id="IPR037294">
    <property type="entry name" value="ABC_BtuC-like"/>
</dbReference>
<name>A0A1M6T863_MEGEL</name>